<evidence type="ECO:0000313" key="8">
    <source>
        <dbReference type="EMBL" id="MCM6779027.1"/>
    </source>
</evidence>
<dbReference type="RefSeq" id="WP_251918848.1">
    <property type="nucleotide sequence ID" value="NZ_JAMRXG010000034.1"/>
</dbReference>
<organism evidence="8 9">
    <name type="scientific">Nocardia pulmonis</name>
    <dbReference type="NCBI Taxonomy" id="2951408"/>
    <lineage>
        <taxon>Bacteria</taxon>
        <taxon>Bacillati</taxon>
        <taxon>Actinomycetota</taxon>
        <taxon>Actinomycetes</taxon>
        <taxon>Mycobacteriales</taxon>
        <taxon>Nocardiaceae</taxon>
        <taxon>Nocardia</taxon>
    </lineage>
</organism>
<dbReference type="EMBL" id="JAMRXG010000034">
    <property type="protein sequence ID" value="MCM6779027.1"/>
    <property type="molecule type" value="Genomic_DNA"/>
</dbReference>
<evidence type="ECO:0000313" key="9">
    <source>
        <dbReference type="Proteomes" id="UP001139157"/>
    </source>
</evidence>
<evidence type="ECO:0000256" key="3">
    <source>
        <dbReference type="ARBA" id="ARBA00023002"/>
    </source>
</evidence>
<dbReference type="GO" id="GO:0070403">
    <property type="term" value="F:NAD+ binding"/>
    <property type="evidence" value="ECO:0007669"/>
    <property type="project" value="InterPro"/>
</dbReference>
<dbReference type="Pfam" id="PF00725">
    <property type="entry name" value="3HCDH"/>
    <property type="match status" value="1"/>
</dbReference>
<feature type="binding site" evidence="5">
    <location>
        <position position="32"/>
    </location>
    <ligand>
        <name>NAD(+)</name>
        <dbReference type="ChEBI" id="CHEBI:57540"/>
    </ligand>
</feature>
<feature type="binding site" evidence="5">
    <location>
        <position position="139"/>
    </location>
    <ligand>
        <name>NAD(+)</name>
        <dbReference type="ChEBI" id="CHEBI:57540"/>
    </ligand>
</feature>
<dbReference type="Gene3D" id="3.40.50.720">
    <property type="entry name" value="NAD(P)-binding Rossmann-like Domain"/>
    <property type="match status" value="1"/>
</dbReference>
<dbReference type="SUPFAM" id="SSF48179">
    <property type="entry name" value="6-phosphogluconate dehydrogenase C-terminal domain-like"/>
    <property type="match status" value="1"/>
</dbReference>
<protein>
    <submittedName>
        <fullName evidence="8">3-hydroxyacyl-CoA dehydrogenase family protein</fullName>
    </submittedName>
</protein>
<dbReference type="Pfam" id="PF02737">
    <property type="entry name" value="3HCDH_N"/>
    <property type="match status" value="1"/>
</dbReference>
<gene>
    <name evidence="8" type="ORF">NDR86_36680</name>
</gene>
<evidence type="ECO:0000256" key="1">
    <source>
        <dbReference type="ARBA" id="ARBA00005086"/>
    </source>
</evidence>
<comment type="similarity">
    <text evidence="2">Belongs to the 3-hydroxyacyl-CoA dehydrogenase family.</text>
</comment>
<feature type="domain" description="3-hydroxyacyl-CoA dehydrogenase C-terminal" evidence="6">
    <location>
        <begin position="182"/>
        <end position="278"/>
    </location>
</feature>
<sequence>MTDGITVLGAGVMGTGIATLAIGHGIGVHLIDIDPDVVERAPSIVRRKLRHAQLLGSLPADQEFGALTTATTLGGSIDTTAVVEAITERFELKYKVLGEVAAVADERTVLVSNTSSIPIDELATALPRPERLAGIHFMNPAYAVGTFEVIRGTHTSEATMDRVTALLDRLHRRSVVVRDSPGFVTSRLLHPMINAAARIVGEGIASAEDVDALMRGCLGHPTGPLRTADLIGLDNLVDSLNVLAERLRDDGCRPCEVLLEKVRRGELGQKSGTGFYTYEG</sequence>
<dbReference type="InterPro" id="IPR036291">
    <property type="entry name" value="NAD(P)-bd_dom_sf"/>
</dbReference>
<evidence type="ECO:0000259" key="7">
    <source>
        <dbReference type="Pfam" id="PF02737"/>
    </source>
</evidence>
<proteinExistence type="inferred from homology"/>
<keyword evidence="9" id="KW-1185">Reference proteome</keyword>
<dbReference type="PANTHER" id="PTHR48075:SF5">
    <property type="entry name" value="3-HYDROXYBUTYRYL-COA DEHYDROGENASE"/>
    <property type="match status" value="1"/>
</dbReference>
<keyword evidence="5" id="KW-0520">NAD</keyword>
<feature type="binding site" evidence="5">
    <location>
        <position position="93"/>
    </location>
    <ligand>
        <name>NAD(+)</name>
        <dbReference type="ChEBI" id="CHEBI:57540"/>
    </ligand>
</feature>
<dbReference type="GO" id="GO:0006631">
    <property type="term" value="P:fatty acid metabolic process"/>
    <property type="evidence" value="ECO:0007669"/>
    <property type="project" value="InterPro"/>
</dbReference>
<reference evidence="8" key="1">
    <citation type="submission" date="2022-06" db="EMBL/GenBank/DDBJ databases">
        <title>Novel species in genus nocardia.</title>
        <authorList>
            <person name="Li F."/>
        </authorList>
    </citation>
    <scope>NUCLEOTIDE SEQUENCE</scope>
    <source>
        <strain evidence="8">CDC141</strain>
    </source>
</reference>
<dbReference type="SUPFAM" id="SSF51735">
    <property type="entry name" value="NAD(P)-binding Rossmann-fold domains"/>
    <property type="match status" value="1"/>
</dbReference>
<evidence type="ECO:0000256" key="2">
    <source>
        <dbReference type="ARBA" id="ARBA00009463"/>
    </source>
</evidence>
<feature type="site" description="Important for catalytic activity" evidence="4">
    <location>
        <position position="136"/>
    </location>
</feature>
<dbReference type="InterPro" id="IPR006108">
    <property type="entry name" value="3HC_DH_C"/>
</dbReference>
<evidence type="ECO:0000256" key="4">
    <source>
        <dbReference type="PIRSR" id="PIRSR000105-1"/>
    </source>
</evidence>
<dbReference type="GO" id="GO:0016616">
    <property type="term" value="F:oxidoreductase activity, acting on the CH-OH group of donors, NAD or NADP as acceptor"/>
    <property type="evidence" value="ECO:0007669"/>
    <property type="project" value="InterPro"/>
</dbReference>
<accession>A0A9X2EDV2</accession>
<comment type="caution">
    <text evidence="8">The sequence shown here is derived from an EMBL/GenBank/DDBJ whole genome shotgun (WGS) entry which is preliminary data.</text>
</comment>
<feature type="binding site" evidence="5">
    <location>
        <begin position="9"/>
        <end position="14"/>
    </location>
    <ligand>
        <name>NAD(+)</name>
        <dbReference type="ChEBI" id="CHEBI:57540"/>
    </ligand>
</feature>
<dbReference type="InterPro" id="IPR006176">
    <property type="entry name" value="3-OHacyl-CoA_DH_NAD-bd"/>
</dbReference>
<feature type="binding site" evidence="5">
    <location>
        <position position="270"/>
    </location>
    <ligand>
        <name>NAD(+)</name>
        <dbReference type="ChEBI" id="CHEBI:57540"/>
    </ligand>
</feature>
<dbReference type="AlphaFoldDB" id="A0A9X2EDV2"/>
<evidence type="ECO:0000256" key="5">
    <source>
        <dbReference type="PIRSR" id="PIRSR000105-2"/>
    </source>
</evidence>
<feature type="domain" description="3-hydroxyacyl-CoA dehydrogenase NAD binding" evidence="7">
    <location>
        <begin position="5"/>
        <end position="179"/>
    </location>
</feature>
<dbReference type="InterPro" id="IPR013328">
    <property type="entry name" value="6PGD_dom2"/>
</dbReference>
<feature type="binding site" evidence="5">
    <location>
        <position position="115"/>
    </location>
    <ligand>
        <name>NAD(+)</name>
        <dbReference type="ChEBI" id="CHEBI:57540"/>
    </ligand>
</feature>
<dbReference type="Proteomes" id="UP001139157">
    <property type="component" value="Unassembled WGS sequence"/>
</dbReference>
<keyword evidence="3" id="KW-0560">Oxidoreductase</keyword>
<dbReference type="Gene3D" id="1.10.1040.10">
    <property type="entry name" value="N-(1-d-carboxylethyl)-l-norvaline Dehydrogenase, domain 2"/>
    <property type="match status" value="1"/>
</dbReference>
<name>A0A9X2EDV2_9NOCA</name>
<dbReference type="PANTHER" id="PTHR48075">
    <property type="entry name" value="3-HYDROXYACYL-COA DEHYDROGENASE FAMILY PROTEIN"/>
    <property type="match status" value="1"/>
</dbReference>
<evidence type="ECO:0000259" key="6">
    <source>
        <dbReference type="Pfam" id="PF00725"/>
    </source>
</evidence>
<dbReference type="PIRSF" id="PIRSF000105">
    <property type="entry name" value="HCDH"/>
    <property type="match status" value="1"/>
</dbReference>
<dbReference type="InterPro" id="IPR008927">
    <property type="entry name" value="6-PGluconate_DH-like_C_sf"/>
</dbReference>
<comment type="pathway">
    <text evidence="1">Lipid metabolism; butanoate metabolism.</text>
</comment>
<feature type="binding site" evidence="5">
    <location>
        <position position="88"/>
    </location>
    <ligand>
        <name>NAD(+)</name>
        <dbReference type="ChEBI" id="CHEBI:57540"/>
    </ligand>
</feature>
<dbReference type="InterPro" id="IPR022694">
    <property type="entry name" value="3-OHacyl-CoA_DH"/>
</dbReference>